<evidence type="ECO:0000313" key="3">
    <source>
        <dbReference type="Proteomes" id="UP001597197"/>
    </source>
</evidence>
<proteinExistence type="predicted"/>
<keyword evidence="3" id="KW-1185">Reference proteome</keyword>
<organism evidence="2 3">
    <name type="scientific">Hymenobacter bucti</name>
    <dbReference type="NCBI Taxonomy" id="1844114"/>
    <lineage>
        <taxon>Bacteria</taxon>
        <taxon>Pseudomonadati</taxon>
        <taxon>Bacteroidota</taxon>
        <taxon>Cytophagia</taxon>
        <taxon>Cytophagales</taxon>
        <taxon>Hymenobacteraceae</taxon>
        <taxon>Hymenobacter</taxon>
    </lineage>
</organism>
<comment type="caution">
    <text evidence="2">The sequence shown here is derived from an EMBL/GenBank/DDBJ whole genome shotgun (WGS) entry which is preliminary data.</text>
</comment>
<dbReference type="InterPro" id="IPR013783">
    <property type="entry name" value="Ig-like_fold"/>
</dbReference>
<protein>
    <submittedName>
        <fullName evidence="2">T9SS type A sorting domain-containing protein</fullName>
    </submittedName>
</protein>
<accession>A0ABW4R048</accession>
<dbReference type="Gene3D" id="2.60.40.10">
    <property type="entry name" value="Immunoglobulins"/>
    <property type="match status" value="2"/>
</dbReference>
<gene>
    <name evidence="2" type="ORF">ACFSDX_19490</name>
</gene>
<dbReference type="Pfam" id="PF18962">
    <property type="entry name" value="Por_Secre_tail"/>
    <property type="match status" value="1"/>
</dbReference>
<dbReference type="Proteomes" id="UP001597197">
    <property type="component" value="Unassembled WGS sequence"/>
</dbReference>
<reference evidence="3" key="1">
    <citation type="journal article" date="2019" name="Int. J. Syst. Evol. Microbiol.">
        <title>The Global Catalogue of Microorganisms (GCM) 10K type strain sequencing project: providing services to taxonomists for standard genome sequencing and annotation.</title>
        <authorList>
            <consortium name="The Broad Institute Genomics Platform"/>
            <consortium name="The Broad Institute Genome Sequencing Center for Infectious Disease"/>
            <person name="Wu L."/>
            <person name="Ma J."/>
        </authorList>
    </citation>
    <scope>NUCLEOTIDE SEQUENCE [LARGE SCALE GENOMIC DNA]</scope>
    <source>
        <strain evidence="3">CGMCC 1.15795</strain>
    </source>
</reference>
<dbReference type="InterPro" id="IPR026444">
    <property type="entry name" value="Secre_tail"/>
</dbReference>
<dbReference type="NCBIfam" id="TIGR04183">
    <property type="entry name" value="Por_Secre_tail"/>
    <property type="match status" value="1"/>
</dbReference>
<dbReference type="EMBL" id="JBHUFD010000018">
    <property type="protein sequence ID" value="MFD1874630.1"/>
    <property type="molecule type" value="Genomic_DNA"/>
</dbReference>
<name>A0ABW4R048_9BACT</name>
<dbReference type="RefSeq" id="WP_382316602.1">
    <property type="nucleotide sequence ID" value="NZ_JBHUFD010000018.1"/>
</dbReference>
<dbReference type="InterPro" id="IPR014756">
    <property type="entry name" value="Ig_E-set"/>
</dbReference>
<feature type="domain" description="Secretion system C-terminal sorting" evidence="1">
    <location>
        <begin position="1045"/>
        <end position="1106"/>
    </location>
</feature>
<evidence type="ECO:0000259" key="1">
    <source>
        <dbReference type="Pfam" id="PF18962"/>
    </source>
</evidence>
<sequence>MNTSFTLTNLATTSRRLLRTLLLLLLPLLGWGQTFMGTYSFSSVAGGSSGTTDPTPVPTATGVTFGSFSAVGTPANPNADNRFSFTSWPVGATDGSDAFSSTGALNPGKYYSVTLTPQPGFVLSLSTITFTLQRTGTGIRQYAVRSSTDNYANNLPASITANSNLSVVAGNTFQVVDAASVAGTAQTGSTITLGGTGHTNVSDAVTFRFYGFNAETAAGTFSIDDVRITGATTATNAPTISGFTPAAGPVGTSVTVTGTYFTASTTVAFNGVAATSVAVTNATTLTATVPSGATTGAISVGTSGGTATSATAYTVTVPTITVSPSSLTGFVAATGASSAAQTYQVSGSALNGTNLVVTPSSASFEVSLDGSSYANSASIALGGSSTLAATTVYVRLASTAATGSPSGTIANTNGAVTTPVAVSGTVVAATVARRWTGAAGTTSWFDATNWEGNTLPGASDDVVLDHRYVPAKYTVSLSSGASVAQSAATVRSLRIRPFAGDSILFVIPTSNTISFIAANSVNPASGALALSLTRTAAGDTALSIATKGAFINRSGATTGDVFDPAGSNPTVFLLTGGSFYHRTARSSGGLVENLSGAAGTESGNFFYRIPGSSTTISGSGRAYGNLIFQRGGASSYVTSGTATLTINGSLIIESGVAFSVTINGAVLLKGNLINAGNFRLENASAGTTGRRLVLQGSAPQVLSGTALGDPTAGGLSYLGPDAQLEINNTAGVTLQTPVTLSNQLILTNGLLTTTASNILTLAPAATITGGSGSSFINGPVARPIAAVANAAGVYTSYTFPVGKGASYRPITLNINTQTSTTTYRAEQLEGDPGQNVMGSDLTRVSKFRWYTLTPLNGGVVTQPSGFAGTVTLSVGASDGVTDPTAATLVVGKRTDATQPWTNIGRSAVASTATGSTLTSAVFTSFSDFVLASTSDNSIANPLPVTLVSFGVVRQASGQVQVAWATASEQRSAYFEVQRSLDGQVFATLEKVAANGTTTQAHHYASLDKTAPAGQLYYRLRQLDTDGTATYSPVASVSPSETALTLYPNPALSQLTVVGAAGQEVRVFDLAGRLHLTTKLPASGQLSVAALPPGTYLLRISQAGQAHTMRFTKD</sequence>
<evidence type="ECO:0000313" key="2">
    <source>
        <dbReference type="EMBL" id="MFD1874630.1"/>
    </source>
</evidence>
<dbReference type="CDD" id="cd00102">
    <property type="entry name" value="IPT"/>
    <property type="match status" value="1"/>
</dbReference>
<dbReference type="SUPFAM" id="SSF81296">
    <property type="entry name" value="E set domains"/>
    <property type="match status" value="1"/>
</dbReference>